<evidence type="ECO:0000256" key="1">
    <source>
        <dbReference type="ARBA" id="ARBA00000024"/>
    </source>
</evidence>
<protein>
    <recommendedName>
        <fullName evidence="15">Histidine biosynthesis bifunctional protein HisIE</fullName>
    </recommendedName>
    <domain>
        <recommendedName>
            <fullName evidence="15">Phosphoribosyl-AMP cyclohydrolase</fullName>
            <shortName evidence="15">PRA-CH</shortName>
            <ecNumber evidence="15">3.5.4.19</ecNumber>
        </recommendedName>
    </domain>
    <domain>
        <recommendedName>
            <fullName evidence="15">Phosphoribosyl-ATP pyrophosphatase</fullName>
            <shortName evidence="15">PRA-PH</shortName>
            <ecNumber evidence="15">3.6.1.31</ecNumber>
        </recommendedName>
    </domain>
</protein>
<evidence type="ECO:0000256" key="7">
    <source>
        <dbReference type="ARBA" id="ARBA00008299"/>
    </source>
</evidence>
<dbReference type="AlphaFoldDB" id="A0A4R6Q4N1"/>
<dbReference type="FunFam" id="1.10.287.1080:FF:000002">
    <property type="entry name" value="Histidine biosynthesis bifunctional protein HisIE"/>
    <property type="match status" value="1"/>
</dbReference>
<keyword evidence="18" id="KW-1185">Reference proteome</keyword>
<keyword evidence="14 15" id="KW-0511">Multifunctional enzyme</keyword>
<feature type="region of interest" description="Phosphoribosyl-AMP cyclohydrolase" evidence="15">
    <location>
        <begin position="1"/>
        <end position="138"/>
    </location>
</feature>
<keyword evidence="9 15" id="KW-0028">Amino-acid biosynthesis</keyword>
<dbReference type="HAMAP" id="MF_01020">
    <property type="entry name" value="HisE"/>
    <property type="match status" value="1"/>
</dbReference>
<dbReference type="GO" id="GO:0004635">
    <property type="term" value="F:phosphoribosyl-AMP cyclohydrolase activity"/>
    <property type="evidence" value="ECO:0007669"/>
    <property type="project" value="UniProtKB-UniRule"/>
</dbReference>
<dbReference type="EC" id="3.5.4.19" evidence="15"/>
<dbReference type="NCBIfam" id="TIGR03188">
    <property type="entry name" value="histidine_hisI"/>
    <property type="match status" value="1"/>
</dbReference>
<comment type="similarity">
    <text evidence="6 15">In the C-terminal section; belongs to the PRA-PH family.</text>
</comment>
<evidence type="ECO:0000256" key="13">
    <source>
        <dbReference type="ARBA" id="ARBA00023102"/>
    </source>
</evidence>
<evidence type="ECO:0000256" key="4">
    <source>
        <dbReference type="ARBA" id="ARBA00005169"/>
    </source>
</evidence>
<evidence type="ECO:0000256" key="6">
    <source>
        <dbReference type="ARBA" id="ARBA00007731"/>
    </source>
</evidence>
<dbReference type="GO" id="GO:0004636">
    <property type="term" value="F:phosphoribosyl-ATP diphosphatase activity"/>
    <property type="evidence" value="ECO:0007669"/>
    <property type="project" value="UniProtKB-UniRule"/>
</dbReference>
<evidence type="ECO:0000313" key="17">
    <source>
        <dbReference type="EMBL" id="TDP57328.1"/>
    </source>
</evidence>
<comment type="catalytic activity">
    <reaction evidence="2 15">
        <text>1-(5-phospho-beta-D-ribosyl)-ATP + H2O = 1-(5-phospho-beta-D-ribosyl)-5'-AMP + diphosphate + H(+)</text>
        <dbReference type="Rhea" id="RHEA:22828"/>
        <dbReference type="ChEBI" id="CHEBI:15377"/>
        <dbReference type="ChEBI" id="CHEBI:15378"/>
        <dbReference type="ChEBI" id="CHEBI:33019"/>
        <dbReference type="ChEBI" id="CHEBI:59457"/>
        <dbReference type="ChEBI" id="CHEBI:73183"/>
        <dbReference type="EC" id="3.6.1.31"/>
    </reaction>
</comment>
<dbReference type="Pfam" id="PF01502">
    <property type="entry name" value="PRA-CH"/>
    <property type="match status" value="1"/>
</dbReference>
<comment type="subcellular location">
    <subcellularLocation>
        <location evidence="3 15">Cytoplasm</location>
    </subcellularLocation>
</comment>
<name>A0A4R6Q4N1_9FIRM</name>
<evidence type="ECO:0000256" key="12">
    <source>
        <dbReference type="ARBA" id="ARBA00022840"/>
    </source>
</evidence>
<dbReference type="Gene3D" id="1.10.287.1080">
    <property type="entry name" value="MazG-like"/>
    <property type="match status" value="1"/>
</dbReference>
<dbReference type="InterPro" id="IPR023019">
    <property type="entry name" value="His_synth_HisIE"/>
</dbReference>
<dbReference type="NCBIfam" id="NF002747">
    <property type="entry name" value="PRK02759.1"/>
    <property type="match status" value="1"/>
</dbReference>
<keyword evidence="13 15" id="KW-0368">Histidine biosynthesis</keyword>
<dbReference type="EMBL" id="SNXO01000013">
    <property type="protein sequence ID" value="TDP57328.1"/>
    <property type="molecule type" value="Genomic_DNA"/>
</dbReference>
<dbReference type="CDD" id="cd11534">
    <property type="entry name" value="NTP-PPase_HisIE_like"/>
    <property type="match status" value="1"/>
</dbReference>
<comment type="pathway">
    <text evidence="4 15">Amino-acid biosynthesis; L-histidine biosynthesis; L-histidine from 5-phospho-alpha-D-ribose 1-diphosphate: step 3/9.</text>
</comment>
<gene>
    <name evidence="15" type="primary">hisI</name>
    <name evidence="15" type="synonym">hisIE</name>
    <name evidence="17" type="ORF">EV211_11352</name>
</gene>
<feature type="region of interest" description="Phosphoribosyl-ATP pyrophosphohydrolase" evidence="15">
    <location>
        <begin position="139"/>
        <end position="239"/>
    </location>
</feature>
<sequence length="239" mass="26610">MINIDELKFDDRGLIPAIVQDATSKRVLTLAYMNRESLEITLKEKKTCFWSRSRQELWLKGETSGNYQHVVSIIADCDRDALTVLVNKDGPACHMGTDSCFEYPLLGEVEAPCCCDGDSCCQTDSGTGSTSAGTADFSVDTLYQMLQGRKADMPEGSYTSYLFDKGIDKILKKVGEESTEVIIAAKAGDKRETVYEIADLYYHVLVMMVEMGISTDQVMAELASRHVIDHKVKQEKMTK</sequence>
<evidence type="ECO:0000256" key="15">
    <source>
        <dbReference type="HAMAP-Rule" id="MF_01019"/>
    </source>
</evidence>
<reference evidence="17 18" key="1">
    <citation type="submission" date="2019-03" db="EMBL/GenBank/DDBJ databases">
        <title>Genomic Encyclopedia of Type Strains, Phase IV (KMG-IV): sequencing the most valuable type-strain genomes for metagenomic binning, comparative biology and taxonomic classification.</title>
        <authorList>
            <person name="Goeker M."/>
        </authorList>
    </citation>
    <scope>NUCLEOTIDE SEQUENCE [LARGE SCALE GENOMIC DNA]</scope>
    <source>
        <strain evidence="17 18">DSM 28287</strain>
    </source>
</reference>
<evidence type="ECO:0000256" key="8">
    <source>
        <dbReference type="ARBA" id="ARBA00022490"/>
    </source>
</evidence>
<dbReference type="Proteomes" id="UP000295500">
    <property type="component" value="Unassembled WGS sequence"/>
</dbReference>
<dbReference type="NCBIfam" id="NF001611">
    <property type="entry name" value="PRK00400.1-3"/>
    <property type="match status" value="1"/>
</dbReference>
<comment type="pathway">
    <text evidence="5 15">Amino-acid biosynthesis; L-histidine biosynthesis; L-histidine from 5-phospho-alpha-D-ribose 1-diphosphate: step 2/9.</text>
</comment>
<evidence type="ECO:0000256" key="2">
    <source>
        <dbReference type="ARBA" id="ARBA00001460"/>
    </source>
</evidence>
<evidence type="ECO:0000256" key="14">
    <source>
        <dbReference type="ARBA" id="ARBA00023268"/>
    </source>
</evidence>
<keyword evidence="11 15" id="KW-0378">Hydrolase</keyword>
<keyword evidence="12 15" id="KW-0067">ATP-binding</keyword>
<comment type="similarity">
    <text evidence="7 15">In the N-terminal section; belongs to the PRA-CH family.</text>
</comment>
<comment type="caution">
    <text evidence="17">The sequence shown here is derived from an EMBL/GenBank/DDBJ whole genome shotgun (WGS) entry which is preliminary data.</text>
</comment>
<dbReference type="FunFam" id="3.10.20.810:FF:000001">
    <property type="entry name" value="Histidine biosynthesis bifunctional protein HisIE"/>
    <property type="match status" value="1"/>
</dbReference>
<dbReference type="SUPFAM" id="SSF101386">
    <property type="entry name" value="all-alpha NTP pyrophosphatases"/>
    <property type="match status" value="1"/>
</dbReference>
<accession>A0A4R6Q4N1</accession>
<dbReference type="NCBIfam" id="NF000768">
    <property type="entry name" value="PRK00051.1"/>
    <property type="match status" value="1"/>
</dbReference>
<keyword evidence="10 15" id="KW-0547">Nucleotide-binding</keyword>
<dbReference type="SUPFAM" id="SSF141734">
    <property type="entry name" value="HisI-like"/>
    <property type="match status" value="1"/>
</dbReference>
<dbReference type="Pfam" id="PF01503">
    <property type="entry name" value="PRA-PH"/>
    <property type="match status" value="1"/>
</dbReference>
<dbReference type="PANTHER" id="PTHR42945:SF9">
    <property type="entry name" value="HISTIDINE BIOSYNTHESIS BIFUNCTIONAL PROTEIN HISIE"/>
    <property type="match status" value="1"/>
</dbReference>
<proteinExistence type="inferred from homology"/>
<evidence type="ECO:0000259" key="16">
    <source>
        <dbReference type="Pfam" id="PF01502"/>
    </source>
</evidence>
<evidence type="ECO:0000256" key="10">
    <source>
        <dbReference type="ARBA" id="ARBA00022741"/>
    </source>
</evidence>
<feature type="domain" description="Phosphoribosyl-AMP cyclohydrolase" evidence="16">
    <location>
        <begin position="30"/>
        <end position="102"/>
    </location>
</feature>
<dbReference type="PANTHER" id="PTHR42945">
    <property type="entry name" value="HISTIDINE BIOSYNTHESIS BIFUNCTIONAL PROTEIN"/>
    <property type="match status" value="1"/>
</dbReference>
<dbReference type="UniPathway" id="UPA00031">
    <property type="reaction ID" value="UER00007"/>
</dbReference>
<evidence type="ECO:0000256" key="5">
    <source>
        <dbReference type="ARBA" id="ARBA00005204"/>
    </source>
</evidence>
<dbReference type="HAMAP" id="MF_01019">
    <property type="entry name" value="HisIE"/>
    <property type="match status" value="1"/>
</dbReference>
<dbReference type="InterPro" id="IPR008179">
    <property type="entry name" value="HisE"/>
</dbReference>
<dbReference type="InterPro" id="IPR038019">
    <property type="entry name" value="PRib_AMP_CycHydrolase_sf"/>
</dbReference>
<evidence type="ECO:0000256" key="11">
    <source>
        <dbReference type="ARBA" id="ARBA00022801"/>
    </source>
</evidence>
<dbReference type="RefSeq" id="WP_207667990.1">
    <property type="nucleotide sequence ID" value="NZ_SNXO01000013.1"/>
</dbReference>
<dbReference type="GO" id="GO:0005737">
    <property type="term" value="C:cytoplasm"/>
    <property type="evidence" value="ECO:0007669"/>
    <property type="project" value="UniProtKB-SubCell"/>
</dbReference>
<evidence type="ECO:0000256" key="9">
    <source>
        <dbReference type="ARBA" id="ARBA00022605"/>
    </source>
</evidence>
<dbReference type="GO" id="GO:0005524">
    <property type="term" value="F:ATP binding"/>
    <property type="evidence" value="ECO:0007669"/>
    <property type="project" value="UniProtKB-KW"/>
</dbReference>
<organism evidence="17 18">
    <name type="scientific">Aminicella lysinilytica</name>
    <dbReference type="NCBI Taxonomy" id="433323"/>
    <lineage>
        <taxon>Bacteria</taxon>
        <taxon>Bacillati</taxon>
        <taxon>Bacillota</taxon>
        <taxon>Clostridia</taxon>
        <taxon>Peptostreptococcales</taxon>
        <taxon>Anaerovoracaceae</taxon>
        <taxon>Aminicella</taxon>
    </lineage>
</organism>
<evidence type="ECO:0000256" key="3">
    <source>
        <dbReference type="ARBA" id="ARBA00004496"/>
    </source>
</evidence>
<dbReference type="EC" id="3.6.1.31" evidence="15"/>
<dbReference type="GO" id="GO:0000105">
    <property type="term" value="P:L-histidine biosynthetic process"/>
    <property type="evidence" value="ECO:0007669"/>
    <property type="project" value="UniProtKB-UniRule"/>
</dbReference>
<dbReference type="Gene3D" id="3.10.20.810">
    <property type="entry name" value="Phosphoribosyl-AMP cyclohydrolase"/>
    <property type="match status" value="1"/>
</dbReference>
<dbReference type="InterPro" id="IPR021130">
    <property type="entry name" value="PRib-ATP_PPHydrolase-like"/>
</dbReference>
<evidence type="ECO:0000313" key="18">
    <source>
        <dbReference type="Proteomes" id="UP000295500"/>
    </source>
</evidence>
<dbReference type="InterPro" id="IPR002496">
    <property type="entry name" value="PRib_AMP_CycHydrolase_dom"/>
</dbReference>
<comment type="catalytic activity">
    <reaction evidence="1 15">
        <text>1-(5-phospho-beta-D-ribosyl)-5'-AMP + H2O = 1-(5-phospho-beta-D-ribosyl)-5-[(5-phospho-beta-D-ribosylamino)methylideneamino]imidazole-4-carboxamide</text>
        <dbReference type="Rhea" id="RHEA:20049"/>
        <dbReference type="ChEBI" id="CHEBI:15377"/>
        <dbReference type="ChEBI" id="CHEBI:58435"/>
        <dbReference type="ChEBI" id="CHEBI:59457"/>
        <dbReference type="EC" id="3.5.4.19"/>
    </reaction>
</comment>
<keyword evidence="8 15" id="KW-0963">Cytoplasm</keyword>